<dbReference type="PROSITE" id="PS51257">
    <property type="entry name" value="PROKAR_LIPOPROTEIN"/>
    <property type="match status" value="1"/>
</dbReference>
<keyword evidence="1" id="KW-0449">Lipoprotein</keyword>
<reference evidence="1 2" key="1">
    <citation type="journal article" date="2019" name="Int. J. Syst. Evol. Microbiol.">
        <title>The Global Catalogue of Microorganisms (GCM) 10K type strain sequencing project: providing services to taxonomists for standard genome sequencing and annotation.</title>
        <authorList>
            <consortium name="The Broad Institute Genomics Platform"/>
            <consortium name="The Broad Institute Genome Sequencing Center for Infectious Disease"/>
            <person name="Wu L."/>
            <person name="Ma J."/>
        </authorList>
    </citation>
    <scope>NUCLEOTIDE SEQUENCE [LARGE SCALE GENOMIC DNA]</scope>
    <source>
        <strain evidence="1 2">CGMCC 1.12125</strain>
    </source>
</reference>
<dbReference type="PANTHER" id="PTHR37507:SF2">
    <property type="entry name" value="SPORULATION PROTEIN YDCC"/>
    <property type="match status" value="1"/>
</dbReference>
<dbReference type="Proteomes" id="UP001597119">
    <property type="component" value="Unassembled WGS sequence"/>
</dbReference>
<dbReference type="PANTHER" id="PTHR37507">
    <property type="entry name" value="SPORULATION PROTEIN YDCC"/>
    <property type="match status" value="1"/>
</dbReference>
<dbReference type="InterPro" id="IPR052944">
    <property type="entry name" value="Sporulation_related"/>
</dbReference>
<keyword evidence="2" id="KW-1185">Reference proteome</keyword>
<comment type="caution">
    <text evidence="1">The sequence shown here is derived from an EMBL/GenBank/DDBJ whole genome shotgun (WGS) entry which is preliminary data.</text>
</comment>
<dbReference type="RefSeq" id="WP_247377749.1">
    <property type="nucleotide sequence ID" value="NZ_JALLGV010000004.1"/>
</dbReference>
<protein>
    <submittedName>
        <fullName evidence="1">Outer membrane lipoprotein carrier protein LolA</fullName>
    </submittedName>
</protein>
<proteinExistence type="predicted"/>
<evidence type="ECO:0000313" key="2">
    <source>
        <dbReference type="Proteomes" id="UP001597119"/>
    </source>
</evidence>
<dbReference type="EMBL" id="JBHUDJ010000001">
    <property type="protein sequence ID" value="MFD1585433.1"/>
    <property type="molecule type" value="Genomic_DNA"/>
</dbReference>
<evidence type="ECO:0000313" key="1">
    <source>
        <dbReference type="EMBL" id="MFD1585433.1"/>
    </source>
</evidence>
<accession>A0ABD6C570</accession>
<organism evidence="1 2">
    <name type="scientific">Halorientalis brevis</name>
    <dbReference type="NCBI Taxonomy" id="1126241"/>
    <lineage>
        <taxon>Archaea</taxon>
        <taxon>Methanobacteriati</taxon>
        <taxon>Methanobacteriota</taxon>
        <taxon>Stenosarchaea group</taxon>
        <taxon>Halobacteria</taxon>
        <taxon>Halobacteriales</taxon>
        <taxon>Haloarculaceae</taxon>
        <taxon>Halorientalis</taxon>
    </lineage>
</organism>
<sequence>MSRNHPDNPRRLPLVGLVGLLFVTAGCLAPAGTEIDDSNAVADHVESRYEALDGFQATMVRTVERGGHNNTTRATVAFDKGDYLRIAYRDGPNAGTVTVIDDPEPSRLFSDGAAATGRADASEVYGALAADLVERNDVVYDGTATVDDRRVAIYSLTPATNQSGDSDQPRLIERRVSVDVERMVPIRLESTWRADGQEVTETIRFTDVSLRAPQTPGVGAQEAVAP</sequence>
<dbReference type="Gene3D" id="2.50.20.10">
    <property type="entry name" value="Lipoprotein localisation LolA/LolB/LppX"/>
    <property type="match status" value="1"/>
</dbReference>
<gene>
    <name evidence="1" type="ORF">ACFR9U_00440</name>
</gene>
<dbReference type="AlphaFoldDB" id="A0ABD6C570"/>
<name>A0ABD6C570_9EURY</name>